<reference evidence="2" key="1">
    <citation type="journal article" date="2019" name="Int. J. Syst. Evol. Microbiol.">
        <title>The Global Catalogue of Microorganisms (GCM) 10K type strain sequencing project: providing services to taxonomists for standard genome sequencing and annotation.</title>
        <authorList>
            <consortium name="The Broad Institute Genomics Platform"/>
            <consortium name="The Broad Institute Genome Sequencing Center for Infectious Disease"/>
            <person name="Wu L."/>
            <person name="Ma J."/>
        </authorList>
    </citation>
    <scope>NUCLEOTIDE SEQUENCE [LARGE SCALE GENOMIC DNA]</scope>
    <source>
        <strain evidence="2">JCM 3106</strain>
    </source>
</reference>
<organism evidence="1 2">
    <name type="scientific">Streptosporangium longisporum</name>
    <dbReference type="NCBI Taxonomy" id="46187"/>
    <lineage>
        <taxon>Bacteria</taxon>
        <taxon>Bacillati</taxon>
        <taxon>Actinomycetota</taxon>
        <taxon>Actinomycetes</taxon>
        <taxon>Streptosporangiales</taxon>
        <taxon>Streptosporangiaceae</taxon>
        <taxon>Streptosporangium</taxon>
    </lineage>
</organism>
<protein>
    <recommendedName>
        <fullName evidence="3">Endonuclease</fullName>
    </recommendedName>
</protein>
<proteinExistence type="predicted"/>
<sequence length="236" mass="25797">MENPLLAATQLIESLAPGGRPAPIRTPLDHDECTWFLGAVTAGIINFGGCPPGCFRLKKRGETGPDHFDTPAGKPRHLFSKPTGDTAWLNREYIPHIAAYALAIEHYGYSKIHSSFSLYRSFSRDLISKKQGQSYETDAEFYSHSGDIHLKMEAKASAMQTARLVREIEEHGQLTALPQAAAKEVEYVLGLSPAYLWIVGPGSIDPPRHVYAVTVNGTNAAFTPLNDLPEPPDAVT</sequence>
<dbReference type="RefSeq" id="WP_344899411.1">
    <property type="nucleotide sequence ID" value="NZ_BAAAWD010000014.1"/>
</dbReference>
<name>A0ABP6KP27_9ACTN</name>
<evidence type="ECO:0000313" key="2">
    <source>
        <dbReference type="Proteomes" id="UP001499930"/>
    </source>
</evidence>
<evidence type="ECO:0008006" key="3">
    <source>
        <dbReference type="Google" id="ProtNLM"/>
    </source>
</evidence>
<evidence type="ECO:0000313" key="1">
    <source>
        <dbReference type="EMBL" id="GAA3019827.1"/>
    </source>
</evidence>
<gene>
    <name evidence="1" type="ORF">GCM10017559_50110</name>
</gene>
<dbReference type="EMBL" id="BAAAWD010000014">
    <property type="protein sequence ID" value="GAA3019827.1"/>
    <property type="molecule type" value="Genomic_DNA"/>
</dbReference>
<accession>A0ABP6KP27</accession>
<keyword evidence="2" id="KW-1185">Reference proteome</keyword>
<comment type="caution">
    <text evidence="1">The sequence shown here is derived from an EMBL/GenBank/DDBJ whole genome shotgun (WGS) entry which is preliminary data.</text>
</comment>
<dbReference type="Proteomes" id="UP001499930">
    <property type="component" value="Unassembled WGS sequence"/>
</dbReference>